<feature type="compositionally biased region" description="Acidic residues" evidence="8">
    <location>
        <begin position="229"/>
        <end position="248"/>
    </location>
</feature>
<dbReference type="PIRSF" id="PIRSF017300">
    <property type="entry name" value="snoRNP_Mpp10"/>
    <property type="match status" value="1"/>
</dbReference>
<feature type="compositionally biased region" description="Acidic residues" evidence="8">
    <location>
        <begin position="169"/>
        <end position="181"/>
    </location>
</feature>
<comment type="caution">
    <text evidence="9">The sequence shown here is derived from an EMBL/GenBank/DDBJ whole genome shotgun (WGS) entry which is preliminary data.</text>
</comment>
<dbReference type="Pfam" id="PF04006">
    <property type="entry name" value="Mpp10"/>
    <property type="match status" value="1"/>
</dbReference>
<keyword evidence="4 7" id="KW-0539">Nucleus</keyword>
<dbReference type="GO" id="GO:0005732">
    <property type="term" value="C:sno(s)RNA-containing ribonucleoprotein complex"/>
    <property type="evidence" value="ECO:0007669"/>
    <property type="project" value="UniProtKB-UniRule"/>
</dbReference>
<evidence type="ECO:0000256" key="7">
    <source>
        <dbReference type="PIRNR" id="PIRNR017300"/>
    </source>
</evidence>
<feature type="compositionally biased region" description="Acidic residues" evidence="8">
    <location>
        <begin position="189"/>
        <end position="222"/>
    </location>
</feature>
<organism evidence="9 10">
    <name type="scientific">Claviceps aff. purpurea</name>
    <dbReference type="NCBI Taxonomy" id="1967640"/>
    <lineage>
        <taxon>Eukaryota</taxon>
        <taxon>Fungi</taxon>
        <taxon>Dikarya</taxon>
        <taxon>Ascomycota</taxon>
        <taxon>Pezizomycotina</taxon>
        <taxon>Sordariomycetes</taxon>
        <taxon>Hypocreomycetidae</taxon>
        <taxon>Hypocreales</taxon>
        <taxon>Clavicipitaceae</taxon>
        <taxon>Claviceps</taxon>
    </lineage>
</organism>
<evidence type="ECO:0000256" key="4">
    <source>
        <dbReference type="ARBA" id="ARBA00023242"/>
    </source>
</evidence>
<protein>
    <recommendedName>
        <fullName evidence="7">U3 small nucleolar ribonucleoprotein protein MPP10</fullName>
    </recommendedName>
</protein>
<feature type="region of interest" description="Disordered" evidence="8">
    <location>
        <begin position="149"/>
        <end position="456"/>
    </location>
</feature>
<evidence type="ECO:0000256" key="1">
    <source>
        <dbReference type="ARBA" id="ARBA00004604"/>
    </source>
</evidence>
<keyword evidence="5 7" id="KW-0687">Ribonucleoprotein</keyword>
<gene>
    <name evidence="9" type="ORF">E4U09_004062</name>
</gene>
<evidence type="ECO:0000256" key="3">
    <source>
        <dbReference type="ARBA" id="ARBA00022552"/>
    </source>
</evidence>
<keyword evidence="10" id="KW-1185">Reference proteome</keyword>
<feature type="compositionally biased region" description="Basic residues" evidence="8">
    <location>
        <begin position="385"/>
        <end position="397"/>
    </location>
</feature>
<dbReference type="GO" id="GO:0034457">
    <property type="term" value="C:Mpp10 complex"/>
    <property type="evidence" value="ECO:0007669"/>
    <property type="project" value="UniProtKB-UniRule"/>
</dbReference>
<feature type="compositionally biased region" description="Basic residues" evidence="8">
    <location>
        <begin position="697"/>
        <end position="708"/>
    </location>
</feature>
<dbReference type="EMBL" id="SRRH01000323">
    <property type="protein sequence ID" value="KAG6291171.1"/>
    <property type="molecule type" value="Genomic_DNA"/>
</dbReference>
<comment type="function">
    <text evidence="7">Involved in nucleolar processing of pre-18S ribosomal RNA.</text>
</comment>
<dbReference type="GO" id="GO:0006364">
    <property type="term" value="P:rRNA processing"/>
    <property type="evidence" value="ECO:0007669"/>
    <property type="project" value="UniProtKB-KW"/>
</dbReference>
<evidence type="ECO:0000256" key="6">
    <source>
        <dbReference type="ARBA" id="ARBA00029455"/>
    </source>
</evidence>
<evidence type="ECO:0000313" key="10">
    <source>
        <dbReference type="Proteomes" id="UP000707071"/>
    </source>
</evidence>
<feature type="region of interest" description="Disordered" evidence="8">
    <location>
        <begin position="689"/>
        <end position="722"/>
    </location>
</feature>
<comment type="similarity">
    <text evidence="6 7">Belongs to the MPP10 family.</text>
</comment>
<evidence type="ECO:0000256" key="5">
    <source>
        <dbReference type="ARBA" id="ARBA00023274"/>
    </source>
</evidence>
<feature type="region of interest" description="Disordered" evidence="8">
    <location>
        <begin position="1"/>
        <end position="37"/>
    </location>
</feature>
<feature type="compositionally biased region" description="Basic and acidic residues" evidence="8">
    <location>
        <begin position="398"/>
        <end position="421"/>
    </location>
</feature>
<dbReference type="GO" id="GO:0032040">
    <property type="term" value="C:small-subunit processome"/>
    <property type="evidence" value="ECO:0007669"/>
    <property type="project" value="TreeGrafter"/>
</dbReference>
<feature type="compositionally biased region" description="Acidic residues" evidence="8">
    <location>
        <begin position="422"/>
        <end position="436"/>
    </location>
</feature>
<proteinExistence type="inferred from homology"/>
<accession>A0A9P7QFX1</accession>
<feature type="compositionally biased region" description="Low complexity" evidence="8">
    <location>
        <begin position="1"/>
        <end position="17"/>
    </location>
</feature>
<name>A0A9P7QFX1_9HYPO</name>
<dbReference type="Proteomes" id="UP000707071">
    <property type="component" value="Unassembled WGS sequence"/>
</dbReference>
<feature type="compositionally biased region" description="Acidic residues" evidence="8">
    <location>
        <begin position="319"/>
        <end position="367"/>
    </location>
</feature>
<reference evidence="9 10" key="1">
    <citation type="journal article" date="2020" name="bioRxiv">
        <title>Whole genome comparisons of ergot fungi reveals the divergence and evolution of species within the genus Claviceps are the result of varying mechanisms driving genome evolution and host range expansion.</title>
        <authorList>
            <person name="Wyka S.A."/>
            <person name="Mondo S.J."/>
            <person name="Liu M."/>
            <person name="Dettman J."/>
            <person name="Nalam V."/>
            <person name="Broders K.D."/>
        </authorList>
    </citation>
    <scope>NUCLEOTIDE SEQUENCE [LARGE SCALE GENOMIC DNA]</scope>
    <source>
        <strain evidence="9 10">Clav52</strain>
    </source>
</reference>
<keyword evidence="2 7" id="KW-0690">Ribosome biogenesis</keyword>
<keyword evidence="3 7" id="KW-0698">rRNA processing</keyword>
<evidence type="ECO:0000256" key="8">
    <source>
        <dbReference type="SAM" id="MobiDB-lite"/>
    </source>
</evidence>
<dbReference type="PANTHER" id="PTHR17039">
    <property type="entry name" value="U3 SMALL NUCLEOLAR RIBONUCLEOPROTEIN PROTEIN MPP10"/>
    <property type="match status" value="1"/>
</dbReference>
<evidence type="ECO:0000313" key="9">
    <source>
        <dbReference type="EMBL" id="KAG6291171.1"/>
    </source>
</evidence>
<dbReference type="PANTHER" id="PTHR17039:SF0">
    <property type="entry name" value="U3 SMALL NUCLEOLAR RIBONUCLEOPROTEIN PROTEIN MPP10"/>
    <property type="match status" value="1"/>
</dbReference>
<evidence type="ECO:0000256" key="2">
    <source>
        <dbReference type="ARBA" id="ARBA00022517"/>
    </source>
</evidence>
<dbReference type="AlphaFoldDB" id="A0A9P7QFX1"/>
<feature type="compositionally biased region" description="Acidic residues" evidence="8">
    <location>
        <begin position="149"/>
        <end position="158"/>
    </location>
</feature>
<sequence length="772" mass="85144">MAVATSPTLTSTSHTLSGQPLMASTSPSGAKPASDMDMTAFLESLRPDNRHKFIEPNAAIPSESLNIVKNTLEAFASQVSDLQQQRLKESRKRKRSRDASVVGGGDVLKLRKVYVDGFETGQVWQQAKKIIRGVLGFADGLVDELEERGEVVEDGSEGEETRSLAFGEDGFEVDSDEESDGYEEKPDDGSDDNEDNAIDEMEHEDEDSEGSEQDVDGDEEIQDASNQSQDDEDGEEEDEDEEEADEFVQDPNGLNDGFFSIDAFNKQTQWFEDQDARGDPTTDQASDDEDVDWNADPLAPPKSSSKSSGKKGARADTSLGEDAEEEEEEEDDDDGPTFGDMDLDAPEGASDEEDIDMDDGVEDDEGNDFNANEVYYKDFFAPPPRKNKAGKPFKKRAPKSEPQRPNEDDTARAMADVKRDLFDDESDNEDDSDQELSDVSAGDPKSRRSAHERRQAKLAEEIRQLEAASVAKREWTLSGEAAAADRPLNSLLEQDLDFEHVGKPVPVITPQVSESIEDLIKRRILAQEFDEVIRRRPDTDGLPAHTRRGLIELDDSKSTKGLAEVYEEEHIKQANPDTYVSQSDAKLQKEEKEIEALWKDVSARLDALSSWQYKPKPAAPTLSVVSDIATIAMEDAQPTTAQAVTGASSRMAPQEIYKAGTKDDISAAAAAIPKSEVVTKAGLPLAREEMSREEKLRRRRRAKERIRKAGGAEAQRDSKKGVLGTRAKMQRDTMAELKRGGVKVINRKGEITDVDGNKAKAKKAVNGRSFKL</sequence>
<comment type="subcellular location">
    <subcellularLocation>
        <location evidence="1 7">Nucleus</location>
        <location evidence="1 7">Nucleolus</location>
    </subcellularLocation>
</comment>
<dbReference type="InterPro" id="IPR012173">
    <property type="entry name" value="Mpp10"/>
</dbReference>